<dbReference type="OrthoDB" id="2644397at2759"/>
<feature type="compositionally biased region" description="Polar residues" evidence="1">
    <location>
        <begin position="19"/>
        <end position="40"/>
    </location>
</feature>
<evidence type="ECO:0000313" key="4">
    <source>
        <dbReference type="Proteomes" id="UP000620124"/>
    </source>
</evidence>
<gene>
    <name evidence="3" type="ORF">MVEN_01451000</name>
</gene>
<evidence type="ECO:0000256" key="2">
    <source>
        <dbReference type="SAM" id="Phobius"/>
    </source>
</evidence>
<name>A0A8H6XTM8_9AGAR</name>
<dbReference type="EMBL" id="JACAZI010000012">
    <property type="protein sequence ID" value="KAF7346982.1"/>
    <property type="molecule type" value="Genomic_DNA"/>
</dbReference>
<dbReference type="AlphaFoldDB" id="A0A8H6XTM8"/>
<keyword evidence="2" id="KW-0812">Transmembrane</keyword>
<feature type="transmembrane region" description="Helical" evidence="2">
    <location>
        <begin position="62"/>
        <end position="86"/>
    </location>
</feature>
<dbReference type="Proteomes" id="UP000620124">
    <property type="component" value="Unassembled WGS sequence"/>
</dbReference>
<feature type="transmembrane region" description="Helical" evidence="2">
    <location>
        <begin position="101"/>
        <end position="125"/>
    </location>
</feature>
<reference evidence="3" key="1">
    <citation type="submission" date="2020-05" db="EMBL/GenBank/DDBJ databases">
        <title>Mycena genomes resolve the evolution of fungal bioluminescence.</title>
        <authorList>
            <person name="Tsai I.J."/>
        </authorList>
    </citation>
    <scope>NUCLEOTIDE SEQUENCE</scope>
    <source>
        <strain evidence="3">CCC161011</strain>
    </source>
</reference>
<evidence type="ECO:0000256" key="1">
    <source>
        <dbReference type="SAM" id="MobiDB-lite"/>
    </source>
</evidence>
<keyword evidence="2" id="KW-1133">Transmembrane helix</keyword>
<proteinExistence type="predicted"/>
<evidence type="ECO:0000313" key="3">
    <source>
        <dbReference type="EMBL" id="KAF7346982.1"/>
    </source>
</evidence>
<keyword evidence="4" id="KW-1185">Reference proteome</keyword>
<organism evidence="3 4">
    <name type="scientific">Mycena venus</name>
    <dbReference type="NCBI Taxonomy" id="2733690"/>
    <lineage>
        <taxon>Eukaryota</taxon>
        <taxon>Fungi</taxon>
        <taxon>Dikarya</taxon>
        <taxon>Basidiomycota</taxon>
        <taxon>Agaricomycotina</taxon>
        <taxon>Agaricomycetes</taxon>
        <taxon>Agaricomycetidae</taxon>
        <taxon>Agaricales</taxon>
        <taxon>Marasmiineae</taxon>
        <taxon>Mycenaceae</taxon>
        <taxon>Mycena</taxon>
    </lineage>
</organism>
<feature type="region of interest" description="Disordered" evidence="1">
    <location>
        <begin position="1"/>
        <end position="40"/>
    </location>
</feature>
<sequence>MDGADSSFDIFPFEESPLPSDSTTTATEDGSQSTRELTGSAGTVLQISEAPKKSVLKSSRTFRILSLTLHCTLVGIHSALILVWAMGVEHRLVVSQERQGIVSLLVTGTTTAFGIQIYAAILVFITQTLSMRRDLHIHQSLTATHDNTAAWAGLGSAAFCLWHQKAIPASVPGVLSALLYLGSVAILHVTTPNMFLVQTVQMFHPVVVETQGLPSFPSSYNPGSSSWSSSLSPWMLFSSKSLYMLPTILGNMTREGLHEGTLYDVLEANAGTGNVTVDATGFNITCRSFPESRRLPNGTYRGQEDRMVALDSTDKIVGVIPSTCAFTITHLNLIGVTTDTESAPNIISMFPPIDRSQPGHYSWYLTTGSVFIYTTIPIIDSSGASGPWLNFTQQFKHSGACSHSSSKLL</sequence>
<protein>
    <submittedName>
        <fullName evidence="3">Uncharacterized protein</fullName>
    </submittedName>
</protein>
<comment type="caution">
    <text evidence="3">The sequence shown here is derived from an EMBL/GenBank/DDBJ whole genome shotgun (WGS) entry which is preliminary data.</text>
</comment>
<accession>A0A8H6XTM8</accession>
<keyword evidence="2" id="KW-0472">Membrane</keyword>